<evidence type="ECO:0000313" key="3">
    <source>
        <dbReference type="Proteomes" id="UP000622552"/>
    </source>
</evidence>
<feature type="region of interest" description="Disordered" evidence="1">
    <location>
        <begin position="23"/>
        <end position="42"/>
    </location>
</feature>
<sequence>MLVAAGAAAGAGLEGFDSPPCFGAAAGVEGDDAEELPRESVR</sequence>
<dbReference type="RefSeq" id="WP_267919960.1">
    <property type="nucleotide sequence ID" value="NZ_BONS01000006.1"/>
</dbReference>
<gene>
    <name evidence="2" type="ORF">IW245_006410</name>
</gene>
<dbReference type="AlphaFoldDB" id="A0A8J7GL58"/>
<accession>A0A8J7GL58</accession>
<keyword evidence="3" id="KW-1185">Reference proteome</keyword>
<reference evidence="2" key="1">
    <citation type="submission" date="2020-11" db="EMBL/GenBank/DDBJ databases">
        <title>Sequencing the genomes of 1000 actinobacteria strains.</title>
        <authorList>
            <person name="Klenk H.-P."/>
        </authorList>
    </citation>
    <scope>NUCLEOTIDE SEQUENCE</scope>
    <source>
        <strain evidence="2">DSM 45356</strain>
    </source>
</reference>
<protein>
    <submittedName>
        <fullName evidence="2">Uncharacterized protein</fullName>
    </submittedName>
</protein>
<proteinExistence type="predicted"/>
<dbReference type="EMBL" id="JADOUF010000001">
    <property type="protein sequence ID" value="MBG6140216.1"/>
    <property type="molecule type" value="Genomic_DNA"/>
</dbReference>
<evidence type="ECO:0000256" key="1">
    <source>
        <dbReference type="SAM" id="MobiDB-lite"/>
    </source>
</evidence>
<dbReference type="Proteomes" id="UP000622552">
    <property type="component" value="Unassembled WGS sequence"/>
</dbReference>
<organism evidence="2 3">
    <name type="scientific">Longispora fulva</name>
    <dbReference type="NCBI Taxonomy" id="619741"/>
    <lineage>
        <taxon>Bacteria</taxon>
        <taxon>Bacillati</taxon>
        <taxon>Actinomycetota</taxon>
        <taxon>Actinomycetes</taxon>
        <taxon>Micromonosporales</taxon>
        <taxon>Micromonosporaceae</taxon>
        <taxon>Longispora</taxon>
    </lineage>
</organism>
<name>A0A8J7GL58_9ACTN</name>
<comment type="caution">
    <text evidence="2">The sequence shown here is derived from an EMBL/GenBank/DDBJ whole genome shotgun (WGS) entry which is preliminary data.</text>
</comment>
<evidence type="ECO:0000313" key="2">
    <source>
        <dbReference type="EMBL" id="MBG6140216.1"/>
    </source>
</evidence>